<dbReference type="InterPro" id="IPR050725">
    <property type="entry name" value="CysQ/Inositol_MonoPase"/>
</dbReference>
<keyword evidence="6 9" id="KW-0378">Hydrolase</keyword>
<dbReference type="GO" id="GO:0000287">
    <property type="term" value="F:magnesium ion binding"/>
    <property type="evidence" value="ECO:0007669"/>
    <property type="project" value="UniProtKB-UniRule"/>
</dbReference>
<dbReference type="InterPro" id="IPR006240">
    <property type="entry name" value="CysQ"/>
</dbReference>
<dbReference type="FunFam" id="3.40.190.80:FF:000005">
    <property type="entry name" value="3'(2'),5'-bisphosphate nucleotidase CysQ"/>
    <property type="match status" value="1"/>
</dbReference>
<dbReference type="InterPro" id="IPR020583">
    <property type="entry name" value="Inositol_monoP_metal-BS"/>
</dbReference>
<keyword evidence="8 9" id="KW-0472">Membrane</keyword>
<evidence type="ECO:0000256" key="9">
    <source>
        <dbReference type="HAMAP-Rule" id="MF_02095"/>
    </source>
</evidence>
<dbReference type="InterPro" id="IPR020550">
    <property type="entry name" value="Inositol_monophosphatase_CS"/>
</dbReference>
<feature type="binding site" evidence="9">
    <location>
        <position position="63"/>
    </location>
    <ligand>
        <name>Mg(2+)</name>
        <dbReference type="ChEBI" id="CHEBI:18420"/>
        <label>1</label>
    </ligand>
</feature>
<reference evidence="11 12" key="1">
    <citation type="submission" date="2020-01" db="EMBL/GenBank/DDBJ databases">
        <title>Ponticoccus aerotolerans gen. nov., sp. nov., an anaerobic bacterium and proposal of Ponticoccusceae fam. nov., Ponticoccusles ord. nov. and Ponticoccuse classis nov. in the phylum Kiritimatiellaeota.</title>
        <authorList>
            <person name="Zhou L.Y."/>
            <person name="Du Z.J."/>
        </authorList>
    </citation>
    <scope>NUCLEOTIDE SEQUENCE [LARGE SCALE GENOMIC DNA]</scope>
    <source>
        <strain evidence="11 12">S-5007</strain>
    </source>
</reference>
<sequence length="280" mass="31230">MTAFMKNAVDAALRAGDAILQIYERDFEVEFKDDESPLTEADKAAHYIICDALEELGLPVLSEESRTVPYEERKSWNRFWLVDPLDGTKEFIKKNGEFTVNIALIDDGRPVMGVVYAPVLKTLYMGLVGQGAFRVKGDDLFQTLEKERFDFSTLGKPCEKLPHLRSEQGVIKVVASRSHMNSETEDFIADLEKTGRVELVSSGSSLKLCMVAEGSADVYPRIASTMEWDTAAAQAVVEASGGSVVQYGLAEPLRYNKENLLNPYFVVFGKNHRHAQLHNT</sequence>
<keyword evidence="4" id="KW-0997">Cell inner membrane</keyword>
<keyword evidence="7 9" id="KW-0460">Magnesium</keyword>
<dbReference type="Gene3D" id="3.40.190.80">
    <property type="match status" value="1"/>
</dbReference>
<accession>A0A6P1MC86</accession>
<evidence type="ECO:0000256" key="4">
    <source>
        <dbReference type="ARBA" id="ARBA00022519"/>
    </source>
</evidence>
<feature type="binding site" evidence="9">
    <location>
        <position position="229"/>
    </location>
    <ligand>
        <name>Mg(2+)</name>
        <dbReference type="ChEBI" id="CHEBI:18420"/>
        <label>2</label>
    </ligand>
</feature>
<evidence type="ECO:0000313" key="12">
    <source>
        <dbReference type="Proteomes" id="UP000464954"/>
    </source>
</evidence>
<evidence type="ECO:0000256" key="5">
    <source>
        <dbReference type="ARBA" id="ARBA00022723"/>
    </source>
</evidence>
<gene>
    <name evidence="9 11" type="primary">cysQ</name>
    <name evidence="11" type="ORF">GT409_12205</name>
</gene>
<dbReference type="Pfam" id="PF00459">
    <property type="entry name" value="Inositol_P"/>
    <property type="match status" value="1"/>
</dbReference>
<dbReference type="GO" id="GO:0008441">
    <property type="term" value="F:3'(2'),5'-bisphosphate nucleotidase activity"/>
    <property type="evidence" value="ECO:0007669"/>
    <property type="project" value="UniProtKB-UniRule"/>
</dbReference>
<evidence type="ECO:0000256" key="2">
    <source>
        <dbReference type="ARBA" id="ARBA00005289"/>
    </source>
</evidence>
<dbReference type="InterPro" id="IPR000760">
    <property type="entry name" value="Inositol_monophosphatase-like"/>
</dbReference>
<evidence type="ECO:0000313" key="11">
    <source>
        <dbReference type="EMBL" id="QHI70174.1"/>
    </source>
</evidence>
<dbReference type="PANTHER" id="PTHR43028:SF5">
    <property type="entry name" value="3'(2'),5'-BISPHOSPHATE NUCLEOTIDASE 1"/>
    <property type="match status" value="1"/>
</dbReference>
<keyword evidence="3 9" id="KW-1003">Cell membrane</keyword>
<evidence type="ECO:0000256" key="6">
    <source>
        <dbReference type="ARBA" id="ARBA00022801"/>
    </source>
</evidence>
<dbReference type="PROSITE" id="PS00629">
    <property type="entry name" value="IMP_1"/>
    <property type="match status" value="1"/>
</dbReference>
<comment type="catalytic activity">
    <reaction evidence="1 9">
        <text>adenosine 3',5'-bisphosphate + H2O = AMP + phosphate</text>
        <dbReference type="Rhea" id="RHEA:10040"/>
        <dbReference type="ChEBI" id="CHEBI:15377"/>
        <dbReference type="ChEBI" id="CHEBI:43474"/>
        <dbReference type="ChEBI" id="CHEBI:58343"/>
        <dbReference type="ChEBI" id="CHEBI:456215"/>
        <dbReference type="EC" id="3.1.3.7"/>
    </reaction>
</comment>
<keyword evidence="5 9" id="KW-0479">Metal-binding</keyword>
<comment type="similarity">
    <text evidence="2 9">Belongs to the inositol monophosphatase superfamily. CysQ family.</text>
</comment>
<proteinExistence type="inferred from homology"/>
<dbReference type="RefSeq" id="WP_160629352.1">
    <property type="nucleotide sequence ID" value="NZ_CP047593.1"/>
</dbReference>
<dbReference type="GO" id="GO:0046854">
    <property type="term" value="P:phosphatidylinositol phosphate biosynthetic process"/>
    <property type="evidence" value="ECO:0007669"/>
    <property type="project" value="InterPro"/>
</dbReference>
<evidence type="ECO:0000256" key="7">
    <source>
        <dbReference type="ARBA" id="ARBA00022842"/>
    </source>
</evidence>
<dbReference type="PANTHER" id="PTHR43028">
    <property type="entry name" value="3'(2'),5'-BISPHOSPHATE NUCLEOTIDASE 1"/>
    <property type="match status" value="1"/>
</dbReference>
<comment type="subcellular location">
    <subcellularLocation>
        <location evidence="9">Cell membrane</location>
        <topology evidence="9">Peripheral membrane protein</topology>
        <orientation evidence="9">Cytoplasmic side</orientation>
    </subcellularLocation>
</comment>
<keyword evidence="12" id="KW-1185">Reference proteome</keyword>
<feature type="binding site" evidence="9">
    <location>
        <position position="86"/>
    </location>
    <ligand>
        <name>Mg(2+)</name>
        <dbReference type="ChEBI" id="CHEBI:18420"/>
        <label>2</label>
    </ligand>
</feature>
<dbReference type="NCBIfam" id="TIGR01331">
    <property type="entry name" value="bisphos_cysQ"/>
    <property type="match status" value="1"/>
</dbReference>
<name>A0A6P1MC86_9BACT</name>
<dbReference type="CDD" id="cd01638">
    <property type="entry name" value="CysQ"/>
    <property type="match status" value="1"/>
</dbReference>
<comment type="function">
    <text evidence="9">Converts adenosine-3',5'-bisphosphate (PAP) to AMP.</text>
</comment>
<dbReference type="HAMAP" id="MF_02095">
    <property type="entry name" value="CysQ"/>
    <property type="match status" value="1"/>
</dbReference>
<dbReference type="EMBL" id="CP047593">
    <property type="protein sequence ID" value="QHI70174.1"/>
    <property type="molecule type" value="Genomic_DNA"/>
</dbReference>
<feature type="binding site" evidence="9">
    <location>
        <position position="229"/>
    </location>
    <ligand>
        <name>substrate</name>
    </ligand>
</feature>
<dbReference type="SUPFAM" id="SSF56655">
    <property type="entry name" value="Carbohydrate phosphatase"/>
    <property type="match status" value="1"/>
</dbReference>
<dbReference type="KEGG" id="taer:GT409_12205"/>
<dbReference type="GO" id="GO:0005886">
    <property type="term" value="C:plasma membrane"/>
    <property type="evidence" value="ECO:0007669"/>
    <property type="project" value="UniProtKB-SubCell"/>
</dbReference>
<dbReference type="EC" id="3.1.3.7" evidence="9"/>
<dbReference type="GO" id="GO:0050427">
    <property type="term" value="P:3'-phosphoadenosine 5'-phosphosulfate metabolic process"/>
    <property type="evidence" value="ECO:0007669"/>
    <property type="project" value="TreeGrafter"/>
</dbReference>
<organism evidence="11 12">
    <name type="scientific">Tichowtungia aerotolerans</name>
    <dbReference type="NCBI Taxonomy" id="2697043"/>
    <lineage>
        <taxon>Bacteria</taxon>
        <taxon>Pseudomonadati</taxon>
        <taxon>Kiritimatiellota</taxon>
        <taxon>Tichowtungiia</taxon>
        <taxon>Tichowtungiales</taxon>
        <taxon>Tichowtungiaceae</taxon>
        <taxon>Tichowtungia</taxon>
    </lineage>
</organism>
<comment type="cofactor">
    <cofactor evidence="9 10">
        <name>Mg(2+)</name>
        <dbReference type="ChEBI" id="CHEBI:18420"/>
    </cofactor>
</comment>
<feature type="binding site" evidence="10">
    <location>
        <position position="86"/>
    </location>
    <ligand>
        <name>Mg(2+)</name>
        <dbReference type="ChEBI" id="CHEBI:18420"/>
        <label>1</label>
        <note>catalytic</note>
    </ligand>
</feature>
<dbReference type="Proteomes" id="UP000464954">
    <property type="component" value="Chromosome"/>
</dbReference>
<dbReference type="Gene3D" id="3.30.540.10">
    <property type="entry name" value="Fructose-1,6-Bisphosphatase, subunit A, domain 1"/>
    <property type="match status" value="1"/>
</dbReference>
<dbReference type="PRINTS" id="PR00377">
    <property type="entry name" value="IMPHPHTASES"/>
</dbReference>
<feature type="binding site" evidence="9">
    <location>
        <begin position="85"/>
        <end position="88"/>
    </location>
    <ligand>
        <name>substrate</name>
    </ligand>
</feature>
<evidence type="ECO:0000256" key="1">
    <source>
        <dbReference type="ARBA" id="ARBA00001625"/>
    </source>
</evidence>
<evidence type="ECO:0000256" key="10">
    <source>
        <dbReference type="PIRSR" id="PIRSR600760-2"/>
    </source>
</evidence>
<evidence type="ECO:0000256" key="3">
    <source>
        <dbReference type="ARBA" id="ARBA00022475"/>
    </source>
</evidence>
<evidence type="ECO:0000256" key="8">
    <source>
        <dbReference type="ARBA" id="ARBA00023136"/>
    </source>
</evidence>
<dbReference type="GO" id="GO:0000103">
    <property type="term" value="P:sulfate assimilation"/>
    <property type="evidence" value="ECO:0007669"/>
    <property type="project" value="TreeGrafter"/>
</dbReference>
<feature type="binding site" evidence="10">
    <location>
        <position position="229"/>
    </location>
    <ligand>
        <name>Mg(2+)</name>
        <dbReference type="ChEBI" id="CHEBI:18420"/>
        <label>1</label>
        <note>catalytic</note>
    </ligand>
</feature>
<feature type="binding site" evidence="10">
    <location>
        <position position="83"/>
    </location>
    <ligand>
        <name>Mg(2+)</name>
        <dbReference type="ChEBI" id="CHEBI:18420"/>
        <label>1</label>
        <note>catalytic</note>
    </ligand>
</feature>
<feature type="binding site" evidence="9">
    <location>
        <position position="85"/>
    </location>
    <ligand>
        <name>Mg(2+)</name>
        <dbReference type="ChEBI" id="CHEBI:18420"/>
        <label>1</label>
    </ligand>
</feature>
<feature type="binding site" evidence="9">
    <location>
        <position position="83"/>
    </location>
    <ligand>
        <name>Mg(2+)</name>
        <dbReference type="ChEBI" id="CHEBI:18420"/>
        <label>2</label>
    </ligand>
</feature>
<protein>
    <recommendedName>
        <fullName evidence="9">3'(2'),5'-bisphosphate nucleotidase CysQ</fullName>
        <ecNumber evidence="9">3.1.3.7</ecNumber>
    </recommendedName>
    <alternativeName>
        <fullName evidence="9">3'(2'),5-bisphosphonucleoside 3'(2')-phosphohydrolase</fullName>
    </alternativeName>
    <alternativeName>
        <fullName evidence="9">3'-phosphoadenosine 5'-phosphate phosphatase</fullName>
        <shortName evidence="9">PAP phosphatase</shortName>
    </alternativeName>
</protein>
<dbReference type="AlphaFoldDB" id="A0A6P1MC86"/>
<dbReference type="PROSITE" id="PS00630">
    <property type="entry name" value="IMP_2"/>
    <property type="match status" value="1"/>
</dbReference>
<feature type="binding site" evidence="9">
    <location>
        <position position="63"/>
    </location>
    <ligand>
        <name>substrate</name>
    </ligand>
</feature>
<feature type="binding site" evidence="9">
    <location>
        <position position="83"/>
    </location>
    <ligand>
        <name>Mg(2+)</name>
        <dbReference type="ChEBI" id="CHEBI:18420"/>
        <label>1</label>
    </ligand>
</feature>
<feature type="binding site" evidence="10">
    <location>
        <position position="63"/>
    </location>
    <ligand>
        <name>Mg(2+)</name>
        <dbReference type="ChEBI" id="CHEBI:18420"/>
        <label>1</label>
        <note>catalytic</note>
    </ligand>
</feature>
<dbReference type="FunFam" id="3.30.540.10:FF:000007">
    <property type="entry name" value="3'(2'),5'-bisphosphate nucleotidase CysQ"/>
    <property type="match status" value="1"/>
</dbReference>
<feature type="binding site" evidence="10">
    <location>
        <position position="85"/>
    </location>
    <ligand>
        <name>Mg(2+)</name>
        <dbReference type="ChEBI" id="CHEBI:18420"/>
        <label>1</label>
        <note>catalytic</note>
    </ligand>
</feature>